<dbReference type="PANTHER" id="PTHR22950">
    <property type="entry name" value="AMINO ACID TRANSPORTER"/>
    <property type="match status" value="1"/>
</dbReference>
<dbReference type="RefSeq" id="XP_067525169.1">
    <property type="nucleotide sequence ID" value="XM_067669068.1"/>
</dbReference>
<dbReference type="VEuPathDB" id="FungiDB:RO3G_14484"/>
<sequence>MMHMAENVILSDHLTSDEEEEEACLQSKYSDREAHETSPLLYPSLQKLNTNQSIMTVADNYHLSSTNQKSTFLQSIFNSINILLGVGILALPLGFKSAGWLIGLLTFCFCFGLTNYTAKIVIKCLSIHPDSKTYGDMGAYTFGLRGRVFISFLFLTELITCR</sequence>
<comment type="similarity">
    <text evidence="2">Belongs to the amino acid/polyamine transporter 2 family.</text>
</comment>
<keyword evidence="4 6" id="KW-1133">Transmembrane helix</keyword>
<dbReference type="eggNOG" id="KOG1303">
    <property type="taxonomic scope" value="Eukaryota"/>
</dbReference>
<evidence type="ECO:0000313" key="8">
    <source>
        <dbReference type="EMBL" id="EIE89773.1"/>
    </source>
</evidence>
<comment type="subcellular location">
    <subcellularLocation>
        <location evidence="1">Membrane</location>
        <topology evidence="1">Multi-pass membrane protein</topology>
    </subcellularLocation>
</comment>
<dbReference type="AlphaFoldDB" id="I1CMU3"/>
<feature type="transmembrane region" description="Helical" evidence="6">
    <location>
        <begin position="72"/>
        <end position="91"/>
    </location>
</feature>
<keyword evidence="3 6" id="KW-0812">Transmembrane</keyword>
<proteinExistence type="inferred from homology"/>
<dbReference type="GO" id="GO:0015179">
    <property type="term" value="F:L-amino acid transmembrane transporter activity"/>
    <property type="evidence" value="ECO:0007669"/>
    <property type="project" value="TreeGrafter"/>
</dbReference>
<reference evidence="8 9" key="1">
    <citation type="journal article" date="2009" name="PLoS Genet.">
        <title>Genomic analysis of the basal lineage fungus Rhizopus oryzae reveals a whole-genome duplication.</title>
        <authorList>
            <person name="Ma L.-J."/>
            <person name="Ibrahim A.S."/>
            <person name="Skory C."/>
            <person name="Grabherr M.G."/>
            <person name="Burger G."/>
            <person name="Butler M."/>
            <person name="Elias M."/>
            <person name="Idnurm A."/>
            <person name="Lang B.F."/>
            <person name="Sone T."/>
            <person name="Abe A."/>
            <person name="Calvo S.E."/>
            <person name="Corrochano L.M."/>
            <person name="Engels R."/>
            <person name="Fu J."/>
            <person name="Hansberg W."/>
            <person name="Kim J.-M."/>
            <person name="Kodira C.D."/>
            <person name="Koehrsen M.J."/>
            <person name="Liu B."/>
            <person name="Miranda-Saavedra D."/>
            <person name="O'Leary S."/>
            <person name="Ortiz-Castellanos L."/>
            <person name="Poulter R."/>
            <person name="Rodriguez-Romero J."/>
            <person name="Ruiz-Herrera J."/>
            <person name="Shen Y.-Q."/>
            <person name="Zeng Q."/>
            <person name="Galagan J."/>
            <person name="Birren B.W."/>
            <person name="Cuomo C.A."/>
            <person name="Wickes B.L."/>
        </authorList>
    </citation>
    <scope>NUCLEOTIDE SEQUENCE [LARGE SCALE GENOMIC DNA]</scope>
    <source>
        <strain evidence="9">RA 99-880 / ATCC MYA-4621 / FGSC 9543 / NRRL 43880</strain>
    </source>
</reference>
<dbReference type="GeneID" id="93621449"/>
<evidence type="ECO:0000256" key="2">
    <source>
        <dbReference type="ARBA" id="ARBA00008066"/>
    </source>
</evidence>
<evidence type="ECO:0000313" key="9">
    <source>
        <dbReference type="Proteomes" id="UP000009138"/>
    </source>
</evidence>
<name>I1CMU3_RHIO9</name>
<dbReference type="OrthoDB" id="655540at2759"/>
<dbReference type="Proteomes" id="UP000009138">
    <property type="component" value="Unassembled WGS sequence"/>
</dbReference>
<keyword evidence="5 6" id="KW-0472">Membrane</keyword>
<organism evidence="8 9">
    <name type="scientific">Rhizopus delemar (strain RA 99-880 / ATCC MYA-4621 / FGSC 9543 / NRRL 43880)</name>
    <name type="common">Mucormycosis agent</name>
    <name type="synonym">Rhizopus arrhizus var. delemar</name>
    <dbReference type="NCBI Taxonomy" id="246409"/>
    <lineage>
        <taxon>Eukaryota</taxon>
        <taxon>Fungi</taxon>
        <taxon>Fungi incertae sedis</taxon>
        <taxon>Mucoromycota</taxon>
        <taxon>Mucoromycotina</taxon>
        <taxon>Mucoromycetes</taxon>
        <taxon>Mucorales</taxon>
        <taxon>Mucorineae</taxon>
        <taxon>Rhizopodaceae</taxon>
        <taxon>Rhizopus</taxon>
    </lineage>
</organism>
<keyword evidence="9" id="KW-1185">Reference proteome</keyword>
<accession>I1CMU3</accession>
<dbReference type="InterPro" id="IPR013057">
    <property type="entry name" value="AA_transpt_TM"/>
</dbReference>
<evidence type="ECO:0000256" key="4">
    <source>
        <dbReference type="ARBA" id="ARBA00022989"/>
    </source>
</evidence>
<evidence type="ECO:0000256" key="3">
    <source>
        <dbReference type="ARBA" id="ARBA00022692"/>
    </source>
</evidence>
<dbReference type="GO" id="GO:0005774">
    <property type="term" value="C:vacuolar membrane"/>
    <property type="evidence" value="ECO:0007669"/>
    <property type="project" value="TreeGrafter"/>
</dbReference>
<dbReference type="Pfam" id="PF01490">
    <property type="entry name" value="Aa_trans"/>
    <property type="match status" value="1"/>
</dbReference>
<evidence type="ECO:0000259" key="7">
    <source>
        <dbReference type="Pfam" id="PF01490"/>
    </source>
</evidence>
<feature type="transmembrane region" description="Helical" evidence="6">
    <location>
        <begin position="97"/>
        <end position="118"/>
    </location>
</feature>
<gene>
    <name evidence="8" type="ORF">RO3G_14484</name>
</gene>
<evidence type="ECO:0000256" key="6">
    <source>
        <dbReference type="SAM" id="Phobius"/>
    </source>
</evidence>
<feature type="domain" description="Amino acid transporter transmembrane" evidence="7">
    <location>
        <begin position="69"/>
        <end position="159"/>
    </location>
</feature>
<dbReference type="EMBL" id="CH476745">
    <property type="protein sequence ID" value="EIE89773.1"/>
    <property type="molecule type" value="Genomic_DNA"/>
</dbReference>
<protein>
    <recommendedName>
        <fullName evidence="7">Amino acid transporter transmembrane domain-containing protein</fullName>
    </recommendedName>
</protein>
<dbReference type="PANTHER" id="PTHR22950:SF349">
    <property type="entry name" value="AMINO ACID TRANSPORTER TRANSMEMBRANE DOMAIN-CONTAINING PROTEIN"/>
    <property type="match status" value="1"/>
</dbReference>
<evidence type="ECO:0000256" key="1">
    <source>
        <dbReference type="ARBA" id="ARBA00004141"/>
    </source>
</evidence>
<dbReference type="STRING" id="246409.I1CMU3"/>
<evidence type="ECO:0000256" key="5">
    <source>
        <dbReference type="ARBA" id="ARBA00023136"/>
    </source>
</evidence>
<dbReference type="InParanoid" id="I1CMU3"/>